<dbReference type="PANTHER" id="PTHR34383">
    <property type="entry name" value="POLYPHOSPHATE:AMP PHOSPHOTRANSFERASE-RELATED"/>
    <property type="match status" value="1"/>
</dbReference>
<dbReference type="AlphaFoldDB" id="A0A657PMG0"/>
<keyword evidence="5" id="KW-1185">Reference proteome</keyword>
<evidence type="ECO:0000313" key="5">
    <source>
        <dbReference type="Proteomes" id="UP000243361"/>
    </source>
</evidence>
<evidence type="ECO:0000313" key="3">
    <source>
        <dbReference type="EMBL" id="OQX33639.1"/>
    </source>
</evidence>
<evidence type="ECO:0000313" key="4">
    <source>
        <dbReference type="EMBL" id="PUE04295.1"/>
    </source>
</evidence>
<dbReference type="GO" id="GO:0016301">
    <property type="term" value="F:kinase activity"/>
    <property type="evidence" value="ECO:0007669"/>
    <property type="project" value="UniProtKB-KW"/>
</dbReference>
<dbReference type="PANTHER" id="PTHR34383:SF1">
    <property type="entry name" value="ADP-POLYPHOSPHATE PHOSPHOTRANSFERASE"/>
    <property type="match status" value="1"/>
</dbReference>
<organism evidence="3 5">
    <name type="scientific">Candidatus Sedimenticola endophacoides</name>
    <dbReference type="NCBI Taxonomy" id="2548426"/>
    <lineage>
        <taxon>Bacteria</taxon>
        <taxon>Pseudomonadati</taxon>
        <taxon>Pseudomonadota</taxon>
        <taxon>Gammaproteobacteria</taxon>
        <taxon>Chromatiales</taxon>
        <taxon>Sedimenticolaceae</taxon>
        <taxon>Sedimenticola</taxon>
    </lineage>
</organism>
<dbReference type="EMBL" id="PQCO01000131">
    <property type="protein sequence ID" value="PUE04295.1"/>
    <property type="molecule type" value="Genomic_DNA"/>
</dbReference>
<feature type="region of interest" description="Disordered" evidence="1">
    <location>
        <begin position="1"/>
        <end position="48"/>
    </location>
</feature>
<dbReference type="Proteomes" id="UP000243361">
    <property type="component" value="Unassembled WGS sequence"/>
</dbReference>
<comment type="caution">
    <text evidence="3">The sequence shown here is derived from an EMBL/GenBank/DDBJ whole genome shotgun (WGS) entry which is preliminary data.</text>
</comment>
<dbReference type="Pfam" id="PF03976">
    <property type="entry name" value="PPK2"/>
    <property type="match status" value="1"/>
</dbReference>
<feature type="domain" description="Polyphosphate kinase-2-related" evidence="2">
    <location>
        <begin position="83"/>
        <end position="299"/>
    </location>
</feature>
<reference evidence="3 5" key="1">
    <citation type="submission" date="2017-02" db="EMBL/GenBank/DDBJ databases">
        <title>Novel co-symbiosis in the unique lucinid bivalve Phacoides pectinatus.</title>
        <authorList>
            <person name="Lim S.J."/>
            <person name="Davis B.G."/>
            <person name="Gill D.E."/>
            <person name="Engel A.S."/>
            <person name="Anderson L.C."/>
            <person name="Campbell B.J."/>
        </authorList>
    </citation>
    <scope>NUCLEOTIDE SEQUENCE [LARGE SCALE GENOMIC DNA]</scope>
    <source>
        <strain evidence="3">LUC13016_P6</strain>
    </source>
</reference>
<evidence type="ECO:0000313" key="6">
    <source>
        <dbReference type="Proteomes" id="UP000250928"/>
    </source>
</evidence>
<feature type="compositionally biased region" description="Basic and acidic residues" evidence="1">
    <location>
        <begin position="17"/>
        <end position="31"/>
    </location>
</feature>
<dbReference type="Gene3D" id="3.40.50.300">
    <property type="entry name" value="P-loop containing nucleotide triphosphate hydrolases"/>
    <property type="match status" value="1"/>
</dbReference>
<gene>
    <name evidence="3" type="ORF">B0D84_04370</name>
    <name evidence="4" type="ORF">C3L24_03475</name>
</gene>
<evidence type="ECO:0000256" key="1">
    <source>
        <dbReference type="SAM" id="MobiDB-lite"/>
    </source>
</evidence>
<accession>A0A657PMG0</accession>
<proteinExistence type="predicted"/>
<keyword evidence="3" id="KW-0808">Transferase</keyword>
<dbReference type="InterPro" id="IPR022488">
    <property type="entry name" value="PPK2-related"/>
</dbReference>
<reference evidence="4 6" key="2">
    <citation type="submission" date="2018-01" db="EMBL/GenBank/DDBJ databases">
        <title>Novel co-symbiosis in the lucinid bivalve Phacoides pectinatus.</title>
        <authorList>
            <person name="Lim S.J."/>
            <person name="Davis B.G."/>
            <person name="Gill D.E."/>
            <person name="Engel A.S."/>
            <person name="Anderson L.C."/>
            <person name="Campbell B.J."/>
        </authorList>
    </citation>
    <scope>NUCLEOTIDE SEQUENCE [LARGE SCALE GENOMIC DNA]</scope>
    <source>
        <strain evidence="4">N3_P5</strain>
    </source>
</reference>
<evidence type="ECO:0000259" key="2">
    <source>
        <dbReference type="Pfam" id="PF03976"/>
    </source>
</evidence>
<dbReference type="EMBL" id="MUIE01000280">
    <property type="protein sequence ID" value="OQX33639.1"/>
    <property type="molecule type" value="Genomic_DNA"/>
</dbReference>
<dbReference type="Proteomes" id="UP000250928">
    <property type="component" value="Unassembled WGS sequence"/>
</dbReference>
<protein>
    <submittedName>
        <fullName evidence="3 4">Polyphosphate kinase</fullName>
    </submittedName>
</protein>
<sequence>MPAIRTTRLSTQQGEINMHRNSEKETRKTADDQAGPTTEPSQEAVRPEDELARLREENLQLRRQLEAREKSQKRPLTRYQHIQALKPYQAELIQLQQSLEDHGKKMIILFEGRGGAGKGGTIRRITQYLNQKHYRVIALGRPTGEERSQWFYQKYVREFPCAGEMVLFDHSWYTRATIEPVFGFCTPQEYENFMEGVSGFEKDLTNQDIILLKLYFSVSQQEQMRRFANRKNNVLLRWKLDEADLDAEQYRDQFTDAKYAMLKSTHTRHAPWTIIRSDNQHLAHINAMKVILNAVGYERLDPGLDITPDPEIAVSGAVELERLEAKRLMDGRFCNPCSLFDSTQR</sequence>
<dbReference type="InterPro" id="IPR027417">
    <property type="entry name" value="P-loop_NTPase"/>
</dbReference>
<dbReference type="SUPFAM" id="SSF52540">
    <property type="entry name" value="P-loop containing nucleoside triphosphate hydrolases"/>
    <property type="match status" value="1"/>
</dbReference>
<name>A0A657PMG0_9GAMM</name>
<keyword evidence="3" id="KW-0418">Kinase</keyword>